<feature type="domain" description="CCDC92/74 N-terminal" evidence="3">
    <location>
        <begin position="86"/>
        <end position="137"/>
    </location>
</feature>
<evidence type="ECO:0000259" key="4">
    <source>
        <dbReference type="Pfam" id="PF14917"/>
    </source>
</evidence>
<dbReference type="Proteomes" id="UP000515161">
    <property type="component" value="Unplaced"/>
</dbReference>
<dbReference type="AlphaFoldDB" id="A0A6P8VG92"/>
<keyword evidence="5" id="KW-1185">Reference proteome</keyword>
<keyword evidence="1 2" id="KW-0175">Coiled coil</keyword>
<dbReference type="PANTHER" id="PTHR14882:SF5">
    <property type="entry name" value="COILED-COIL DOMAIN CONTAINING 74A"/>
    <property type="match status" value="1"/>
</dbReference>
<feature type="domain" description="Coiled coil protein 74 C-terminal" evidence="4">
    <location>
        <begin position="210"/>
        <end position="244"/>
    </location>
</feature>
<evidence type="ECO:0000259" key="3">
    <source>
        <dbReference type="Pfam" id="PF14916"/>
    </source>
</evidence>
<evidence type="ECO:0000256" key="1">
    <source>
        <dbReference type="ARBA" id="ARBA00023054"/>
    </source>
</evidence>
<sequence>MEHFEQKQVVTASQRGYNGSLAMSSHNLPPVRHLPQWTRVGRLGKPCSPQRLPPNKLQPLPVVPPADKRVWRAAEVSSHSDTDPHVASMRRNIQFLQQQHKDTLEKLHAEIEYLRRENKELQFKMIMEPPKSCRKGVTQSRRGIRPPIQGSEARTGLYLEETLQDTRPSQDQALSLGDGSDILGCARQEPSLEVKGGLITSLQPLRIHSNPSHPPRAPTLQECEVIIRQLYNANSLQSQEVRTLSLWGGPPCPETEPQQQHRRQTEEDPCCAERPLQKDGALTGSPVHIQYTVIHHHIKYFCPIIFSFIIVLMKDRLHEKINIVFHSAHKQKRK</sequence>
<protein>
    <submittedName>
        <fullName evidence="6">Uncharacterized protein LOC117554788 isoform X2</fullName>
    </submittedName>
</protein>
<organism evidence="5 6">
    <name type="scientific">Gymnodraco acuticeps</name>
    <name type="common">Antarctic dragonfish</name>
    <dbReference type="NCBI Taxonomy" id="8218"/>
    <lineage>
        <taxon>Eukaryota</taxon>
        <taxon>Metazoa</taxon>
        <taxon>Chordata</taxon>
        <taxon>Craniata</taxon>
        <taxon>Vertebrata</taxon>
        <taxon>Euteleostomi</taxon>
        <taxon>Actinopterygii</taxon>
        <taxon>Neopterygii</taxon>
        <taxon>Teleostei</taxon>
        <taxon>Neoteleostei</taxon>
        <taxon>Acanthomorphata</taxon>
        <taxon>Eupercaria</taxon>
        <taxon>Perciformes</taxon>
        <taxon>Notothenioidei</taxon>
        <taxon>Bathydraconidae</taxon>
        <taxon>Gymnodraco</taxon>
    </lineage>
</organism>
<evidence type="ECO:0000313" key="6">
    <source>
        <dbReference type="RefSeq" id="XP_034085195.1"/>
    </source>
</evidence>
<dbReference type="PANTHER" id="PTHR14882">
    <property type="entry name" value="COILED-COIL DOMAIN-CONTAINING 74A"/>
    <property type="match status" value="1"/>
</dbReference>
<name>A0A6P8VG92_GYMAC</name>
<reference evidence="6" key="1">
    <citation type="submission" date="2025-08" db="UniProtKB">
        <authorList>
            <consortium name="RefSeq"/>
        </authorList>
    </citation>
    <scope>IDENTIFICATION</scope>
</reference>
<gene>
    <name evidence="6" type="primary">LOC117554788</name>
</gene>
<evidence type="ECO:0000313" key="5">
    <source>
        <dbReference type="Proteomes" id="UP000515161"/>
    </source>
</evidence>
<dbReference type="InterPro" id="IPR029422">
    <property type="entry name" value="CCDC74_C"/>
</dbReference>
<dbReference type="GeneID" id="117554788"/>
<dbReference type="Pfam" id="PF14916">
    <property type="entry name" value="CCDC92"/>
    <property type="match status" value="1"/>
</dbReference>
<proteinExistence type="predicted"/>
<evidence type="ECO:0000256" key="2">
    <source>
        <dbReference type="SAM" id="Coils"/>
    </source>
</evidence>
<feature type="coiled-coil region" evidence="2">
    <location>
        <begin position="86"/>
        <end position="124"/>
    </location>
</feature>
<dbReference type="InterPro" id="IPR040370">
    <property type="entry name" value="CCDC74A/CCDC74B/CCDC92"/>
</dbReference>
<dbReference type="Pfam" id="PF14917">
    <property type="entry name" value="CCDC74_C"/>
    <property type="match status" value="1"/>
</dbReference>
<dbReference type="InterPro" id="IPR039496">
    <property type="entry name" value="CCDC92/74_N"/>
</dbReference>
<dbReference type="RefSeq" id="XP_034085195.1">
    <property type="nucleotide sequence ID" value="XM_034229304.1"/>
</dbReference>
<accession>A0A6P8VG92</accession>